<dbReference type="CDD" id="cd02440">
    <property type="entry name" value="AdoMet_MTases"/>
    <property type="match status" value="1"/>
</dbReference>
<dbReference type="Gene3D" id="3.40.50.150">
    <property type="entry name" value="Vaccinia Virus protein VP39"/>
    <property type="match status" value="1"/>
</dbReference>
<sequence>MASTKNGASDVLDMDLYELSRVHRTLLKLADKPNWTADDTKSFDCMHYLGDAAICNAAKELDVSAGDRVLDIGSGFGVTGRYLHQHHHVSTIGIELQREIHEIAQTINERSGAGGIATSINGNFLDLNPDQMGAPVDHVVSFLCILHIPERELLFKKAHDVLKPGGRMYIEDFFARTALDEKTRGILCNSISCPGLPDKSKYLAELEEAGFQVTCWVDMSKIWTEYVRRRAVDFRSEPSVDTNLTNFYDAVDEVFSGGQVGGVRITCQKK</sequence>
<dbReference type="GO" id="GO:0003838">
    <property type="term" value="F:sterol 24-C-methyltransferase activity"/>
    <property type="evidence" value="ECO:0007669"/>
    <property type="project" value="TreeGrafter"/>
</dbReference>
<evidence type="ECO:0000313" key="4">
    <source>
        <dbReference type="Proteomes" id="UP000186583"/>
    </source>
</evidence>
<proteinExistence type="inferred from homology"/>
<gene>
    <name evidence="3" type="ORF">CCHL11_07141</name>
</gene>
<dbReference type="Proteomes" id="UP000186583">
    <property type="component" value="Unassembled WGS sequence"/>
</dbReference>
<dbReference type="InterPro" id="IPR029063">
    <property type="entry name" value="SAM-dependent_MTases_sf"/>
</dbReference>
<dbReference type="Pfam" id="PF02353">
    <property type="entry name" value="CMAS"/>
    <property type="match status" value="1"/>
</dbReference>
<organism evidence="3 4">
    <name type="scientific">Colletotrichum chlorophyti</name>
    <dbReference type="NCBI Taxonomy" id="708187"/>
    <lineage>
        <taxon>Eukaryota</taxon>
        <taxon>Fungi</taxon>
        <taxon>Dikarya</taxon>
        <taxon>Ascomycota</taxon>
        <taxon>Pezizomycotina</taxon>
        <taxon>Sordariomycetes</taxon>
        <taxon>Hypocreomycetidae</taxon>
        <taxon>Glomerellales</taxon>
        <taxon>Glomerellaceae</taxon>
        <taxon>Colletotrichum</taxon>
    </lineage>
</organism>
<dbReference type="PANTHER" id="PTHR44068">
    <property type="entry name" value="ZGC:194242"/>
    <property type="match status" value="1"/>
</dbReference>
<dbReference type="GO" id="GO:0005783">
    <property type="term" value="C:endoplasmic reticulum"/>
    <property type="evidence" value="ECO:0007669"/>
    <property type="project" value="TreeGrafter"/>
</dbReference>
<keyword evidence="1 3" id="KW-0808">Transferase</keyword>
<dbReference type="EMBL" id="MPGH01000046">
    <property type="protein sequence ID" value="OLN94127.1"/>
    <property type="molecule type" value="Genomic_DNA"/>
</dbReference>
<dbReference type="InterPro" id="IPR050447">
    <property type="entry name" value="Erg6_SMT_methyltransf"/>
</dbReference>
<dbReference type="SUPFAM" id="SSF53335">
    <property type="entry name" value="S-adenosyl-L-methionine-dependent methyltransferases"/>
    <property type="match status" value="1"/>
</dbReference>
<evidence type="ECO:0000256" key="1">
    <source>
        <dbReference type="ARBA" id="ARBA00022679"/>
    </source>
</evidence>
<keyword evidence="3" id="KW-0489">Methyltransferase</keyword>
<evidence type="ECO:0000313" key="3">
    <source>
        <dbReference type="EMBL" id="OLN94127.1"/>
    </source>
</evidence>
<dbReference type="OrthoDB" id="506498at2759"/>
<accession>A0A1Q8S0M4</accession>
<reference evidence="3 4" key="1">
    <citation type="submission" date="2016-11" db="EMBL/GenBank/DDBJ databases">
        <title>Draft Genome Assembly of Colletotrichum chlorophyti a pathogen of herbaceous plants.</title>
        <authorList>
            <person name="Gan P."/>
            <person name="Narusaka M."/>
            <person name="Tsushima A."/>
            <person name="Narusaka Y."/>
            <person name="Takano Y."/>
            <person name="Shirasu K."/>
        </authorList>
    </citation>
    <scope>NUCLEOTIDE SEQUENCE [LARGE SCALE GENOMIC DNA]</scope>
    <source>
        <strain evidence="3 4">NTL11</strain>
    </source>
</reference>
<name>A0A1Q8S0M4_9PEZI</name>
<comment type="similarity">
    <text evidence="2">Belongs to the class I-like SAM-binding methyltransferase superfamily. Erg6/SMT family.</text>
</comment>
<dbReference type="STRING" id="708187.A0A1Q8S0M4"/>
<dbReference type="PANTHER" id="PTHR44068:SF1">
    <property type="entry name" value="HYPOTHETICAL LOC100005854"/>
    <property type="match status" value="1"/>
</dbReference>
<protein>
    <submittedName>
        <fullName evidence="3">Demethylrebeccamycin-D-glucose O-methyltransferase 2</fullName>
    </submittedName>
</protein>
<keyword evidence="4" id="KW-1185">Reference proteome</keyword>
<dbReference type="GO" id="GO:0016126">
    <property type="term" value="P:sterol biosynthetic process"/>
    <property type="evidence" value="ECO:0007669"/>
    <property type="project" value="TreeGrafter"/>
</dbReference>
<dbReference type="AlphaFoldDB" id="A0A1Q8S0M4"/>
<comment type="caution">
    <text evidence="3">The sequence shown here is derived from an EMBL/GenBank/DDBJ whole genome shotgun (WGS) entry which is preliminary data.</text>
</comment>
<dbReference type="GO" id="GO:0032259">
    <property type="term" value="P:methylation"/>
    <property type="evidence" value="ECO:0007669"/>
    <property type="project" value="UniProtKB-KW"/>
</dbReference>
<evidence type="ECO:0000256" key="2">
    <source>
        <dbReference type="ARBA" id="ARBA00038188"/>
    </source>
</evidence>